<evidence type="ECO:0000256" key="1">
    <source>
        <dbReference type="ARBA" id="ARBA00004533"/>
    </source>
</evidence>
<evidence type="ECO:0000313" key="7">
    <source>
        <dbReference type="EMBL" id="OGL54041.1"/>
    </source>
</evidence>
<evidence type="ECO:0000256" key="6">
    <source>
        <dbReference type="ARBA" id="ARBA00023315"/>
    </source>
</evidence>
<evidence type="ECO:0000256" key="4">
    <source>
        <dbReference type="ARBA" id="ARBA00022679"/>
    </source>
</evidence>
<accession>A0A1F7SJU8</accession>
<keyword evidence="2" id="KW-1003">Cell membrane</keyword>
<sequence>MKPLYLVFLVLIKIIGAIPLQVSGFVLTRLSRIAYYLDKKHRNIAIENLKVAFGNEKSQEDIELIAKRVFENLTLTFLDFCRIPKITKDNLNKFVTIENIEYVHEALKKRKGLLLVTAHFGSWEILPHLFSLHYKPLNIVVRPLDNAALDMLVSRYRSLSGNKLIDKKSGLRHIFKAIQKKEIIGTLNDQNVKYSEGVFVDFFGKKACTNFVLGLISLRTDVPVVMGFIIREGLEKHRIRFEKPIDIEKGIDRNKYILDFTQAITAITESYIRKYPEQWFWVHRRWKTRPRVATKETKGNTQ</sequence>
<comment type="caution">
    <text evidence="7">The sequence shown here is derived from an EMBL/GenBank/DDBJ whole genome shotgun (WGS) entry which is preliminary data.</text>
</comment>
<dbReference type="Pfam" id="PF03279">
    <property type="entry name" value="Lip_A_acyltrans"/>
    <property type="match status" value="1"/>
</dbReference>
<dbReference type="GO" id="GO:0005886">
    <property type="term" value="C:plasma membrane"/>
    <property type="evidence" value="ECO:0007669"/>
    <property type="project" value="UniProtKB-SubCell"/>
</dbReference>
<evidence type="ECO:0000256" key="3">
    <source>
        <dbReference type="ARBA" id="ARBA00022519"/>
    </source>
</evidence>
<dbReference type="InterPro" id="IPR004960">
    <property type="entry name" value="LipA_acyltrans"/>
</dbReference>
<evidence type="ECO:0000256" key="5">
    <source>
        <dbReference type="ARBA" id="ARBA00023136"/>
    </source>
</evidence>
<keyword evidence="4" id="KW-0808">Transferase</keyword>
<evidence type="ECO:0008006" key="9">
    <source>
        <dbReference type="Google" id="ProtNLM"/>
    </source>
</evidence>
<gene>
    <name evidence="7" type="ORF">A3G31_04245</name>
</gene>
<protein>
    <recommendedName>
        <fullName evidence="9">Lipid A biosynthesis acyltransferase</fullName>
    </recommendedName>
</protein>
<evidence type="ECO:0000313" key="8">
    <source>
        <dbReference type="Proteomes" id="UP000178082"/>
    </source>
</evidence>
<dbReference type="GO" id="GO:0009247">
    <property type="term" value="P:glycolipid biosynthetic process"/>
    <property type="evidence" value="ECO:0007669"/>
    <property type="project" value="UniProtKB-ARBA"/>
</dbReference>
<dbReference type="PANTHER" id="PTHR30606:SF10">
    <property type="entry name" value="PHOSPHATIDYLINOSITOL MANNOSIDE ACYLTRANSFERASE"/>
    <property type="match status" value="1"/>
</dbReference>
<keyword evidence="6" id="KW-0012">Acyltransferase</keyword>
<reference evidence="7 8" key="1">
    <citation type="journal article" date="2016" name="Nat. Commun.">
        <title>Thousands of microbial genomes shed light on interconnected biogeochemical processes in an aquifer system.</title>
        <authorList>
            <person name="Anantharaman K."/>
            <person name="Brown C.T."/>
            <person name="Hug L.A."/>
            <person name="Sharon I."/>
            <person name="Castelle C.J."/>
            <person name="Probst A.J."/>
            <person name="Thomas B.C."/>
            <person name="Singh A."/>
            <person name="Wilkins M.J."/>
            <person name="Karaoz U."/>
            <person name="Brodie E.L."/>
            <person name="Williams K.H."/>
            <person name="Hubbard S.S."/>
            <person name="Banfield J.F."/>
        </authorList>
    </citation>
    <scope>NUCLEOTIDE SEQUENCE [LARGE SCALE GENOMIC DNA]</scope>
</reference>
<comment type="subcellular location">
    <subcellularLocation>
        <location evidence="1">Cell inner membrane</location>
    </subcellularLocation>
</comment>
<dbReference type="CDD" id="cd07984">
    <property type="entry name" value="LPLAT_LABLAT-like"/>
    <property type="match status" value="1"/>
</dbReference>
<evidence type="ECO:0000256" key="2">
    <source>
        <dbReference type="ARBA" id="ARBA00022475"/>
    </source>
</evidence>
<keyword evidence="5" id="KW-0472">Membrane</keyword>
<name>A0A1F7SJU8_9BACT</name>
<dbReference type="PIRSF" id="PIRSF026649">
    <property type="entry name" value="MsbB"/>
    <property type="match status" value="1"/>
</dbReference>
<dbReference type="EMBL" id="MGDI01000017">
    <property type="protein sequence ID" value="OGL54041.1"/>
    <property type="molecule type" value="Genomic_DNA"/>
</dbReference>
<dbReference type="PANTHER" id="PTHR30606">
    <property type="entry name" value="LIPID A BIOSYNTHESIS LAUROYL ACYLTRANSFERASE"/>
    <property type="match status" value="1"/>
</dbReference>
<organism evidence="7 8">
    <name type="scientific">Candidatus Schekmanbacteria bacterium RIFCSPLOWO2_12_FULL_38_15</name>
    <dbReference type="NCBI Taxonomy" id="1817883"/>
    <lineage>
        <taxon>Bacteria</taxon>
        <taxon>Candidatus Schekmaniibacteriota</taxon>
    </lineage>
</organism>
<dbReference type="GO" id="GO:0016746">
    <property type="term" value="F:acyltransferase activity"/>
    <property type="evidence" value="ECO:0007669"/>
    <property type="project" value="UniProtKB-KW"/>
</dbReference>
<dbReference type="Proteomes" id="UP000178082">
    <property type="component" value="Unassembled WGS sequence"/>
</dbReference>
<dbReference type="STRING" id="1817883.A3G31_04245"/>
<dbReference type="AlphaFoldDB" id="A0A1F7SJU8"/>
<keyword evidence="3" id="KW-0997">Cell inner membrane</keyword>
<proteinExistence type="predicted"/>